<organism evidence="1 2">
    <name type="scientific">Sphingomonas aerolata</name>
    <dbReference type="NCBI Taxonomy" id="185951"/>
    <lineage>
        <taxon>Bacteria</taxon>
        <taxon>Pseudomonadati</taxon>
        <taxon>Pseudomonadota</taxon>
        <taxon>Alphaproteobacteria</taxon>
        <taxon>Sphingomonadales</taxon>
        <taxon>Sphingomonadaceae</taxon>
        <taxon>Sphingomonas</taxon>
    </lineage>
</organism>
<accession>A0A2T4YN01</accession>
<evidence type="ECO:0000313" key="2">
    <source>
        <dbReference type="Proteomes" id="UP000240996"/>
    </source>
</evidence>
<dbReference type="Proteomes" id="UP000240996">
    <property type="component" value="Unassembled WGS sequence"/>
</dbReference>
<proteinExistence type="predicted"/>
<reference evidence="1 2" key="1">
    <citation type="submission" date="2018-04" db="EMBL/GenBank/DDBJ databases">
        <title>Genomic Encyclopedia of Type Strains, Phase III (KMG-III): the genomes of soil and plant-associated and newly described type strains.</title>
        <authorList>
            <person name="Whitman W."/>
        </authorList>
    </citation>
    <scope>NUCLEOTIDE SEQUENCE [LARGE SCALE GENOMIC DNA]</scope>
    <source>
        <strain evidence="1 2">NW12</strain>
    </source>
</reference>
<keyword evidence="2" id="KW-1185">Reference proteome</keyword>
<dbReference type="AlphaFoldDB" id="A0A2T4YN01"/>
<dbReference type="RefSeq" id="WP_107933590.1">
    <property type="nucleotide sequence ID" value="NZ_PZZN01000003.1"/>
</dbReference>
<sequence length="77" mass="8724">MWGLIKRAVVGRAPVAQPRPSVEDRLARLDADIDRGIADARARRLARPARAEHERFNRARPKVAELKHAIAMQHVEL</sequence>
<gene>
    <name evidence="1" type="ORF">C8J24_2992</name>
</gene>
<name>A0A2T4YN01_9SPHN</name>
<protein>
    <submittedName>
        <fullName evidence="1">Uncharacterized protein</fullName>
    </submittedName>
</protein>
<evidence type="ECO:0000313" key="1">
    <source>
        <dbReference type="EMBL" id="PTM44782.1"/>
    </source>
</evidence>
<dbReference type="EMBL" id="PZZN01000003">
    <property type="protein sequence ID" value="PTM44782.1"/>
    <property type="molecule type" value="Genomic_DNA"/>
</dbReference>
<comment type="caution">
    <text evidence="1">The sequence shown here is derived from an EMBL/GenBank/DDBJ whole genome shotgun (WGS) entry which is preliminary data.</text>
</comment>